<feature type="region of interest" description="Disordered" evidence="1">
    <location>
        <begin position="1"/>
        <end position="21"/>
    </location>
</feature>
<sequence>METSVSGTMADDDVETADPVDTLFPPASELAIWFLKDSLLNVEAELLPEESRPVVLRTRTVLEAVPPAAEPPDTLTHTCIKLLGFDQ</sequence>
<name>F7VF09_9PROT</name>
<dbReference type="Proteomes" id="UP000004319">
    <property type="component" value="Unassembled WGS sequence"/>
</dbReference>
<dbReference type="AlphaFoldDB" id="F7VF09"/>
<proteinExistence type="predicted"/>
<organism evidence="2 3">
    <name type="scientific">Acetobacter tropicalis NBRC 101654</name>
    <dbReference type="NCBI Taxonomy" id="749388"/>
    <lineage>
        <taxon>Bacteria</taxon>
        <taxon>Pseudomonadati</taxon>
        <taxon>Pseudomonadota</taxon>
        <taxon>Alphaproteobacteria</taxon>
        <taxon>Acetobacterales</taxon>
        <taxon>Acetobacteraceae</taxon>
        <taxon>Acetobacter</taxon>
    </lineage>
</organism>
<protein>
    <submittedName>
        <fullName evidence="2">Uncharacterized protein</fullName>
    </submittedName>
</protein>
<gene>
    <name evidence="2" type="ORF">ATPR_1958</name>
</gene>
<evidence type="ECO:0000313" key="3">
    <source>
        <dbReference type="Proteomes" id="UP000004319"/>
    </source>
</evidence>
<evidence type="ECO:0000256" key="1">
    <source>
        <dbReference type="SAM" id="MobiDB-lite"/>
    </source>
</evidence>
<comment type="caution">
    <text evidence="2">The sequence shown here is derived from an EMBL/GenBank/DDBJ whole genome shotgun (WGS) entry which is preliminary data.</text>
</comment>
<accession>F7VF09</accession>
<reference evidence="2 3" key="1">
    <citation type="journal article" date="2011" name="Biochem. Biophys. Res. Commun.">
        <title>Increased number of Arginine-based salt bridges contributes to the thermotolerance of thermotolerant acetic acid bacteria, Acetobacter tropicalis SKU1100.</title>
        <authorList>
            <person name="Matsutani M."/>
            <person name="Hirakawa H."/>
            <person name="Nishikura M."/>
            <person name="Soemphol W."/>
            <person name="Ali I.A.I."/>
            <person name="Yakushi T."/>
            <person name="Matsushita K."/>
        </authorList>
    </citation>
    <scope>NUCLEOTIDE SEQUENCE [LARGE SCALE GENOMIC DNA]</scope>
    <source>
        <strain evidence="2 3">NBRC 101654</strain>
    </source>
</reference>
<evidence type="ECO:0000313" key="2">
    <source>
        <dbReference type="EMBL" id="GAA08954.1"/>
    </source>
</evidence>
<dbReference type="EMBL" id="BABS01000058">
    <property type="protein sequence ID" value="GAA08954.1"/>
    <property type="molecule type" value="Genomic_DNA"/>
</dbReference>